<gene>
    <name evidence="6" type="ORF">WG929_20030</name>
</gene>
<dbReference type="SUPFAM" id="SSF46689">
    <property type="entry name" value="Homeodomain-like"/>
    <property type="match status" value="1"/>
</dbReference>
<dbReference type="Pfam" id="PF02830">
    <property type="entry name" value="V4R"/>
    <property type="match status" value="1"/>
</dbReference>
<dbReference type="InterPro" id="IPR002197">
    <property type="entry name" value="HTH_Fis"/>
</dbReference>
<dbReference type="PANTHER" id="PTHR32071">
    <property type="entry name" value="TRANSCRIPTIONAL REGULATORY PROTEIN"/>
    <property type="match status" value="1"/>
</dbReference>
<dbReference type="Gene3D" id="3.30.1380.20">
    <property type="entry name" value="Trafficking protein particle complex subunit 3"/>
    <property type="match status" value="1"/>
</dbReference>
<dbReference type="PROSITE" id="PS50045">
    <property type="entry name" value="SIGMA54_INTERACT_4"/>
    <property type="match status" value="1"/>
</dbReference>
<dbReference type="Gene3D" id="1.10.8.60">
    <property type="match status" value="1"/>
</dbReference>
<dbReference type="InterPro" id="IPR002078">
    <property type="entry name" value="Sigma_54_int"/>
</dbReference>
<dbReference type="InterPro" id="IPR025943">
    <property type="entry name" value="Sigma_54_int_dom_ATP-bd_2"/>
</dbReference>
<evidence type="ECO:0000256" key="3">
    <source>
        <dbReference type="ARBA" id="ARBA00023015"/>
    </source>
</evidence>
<dbReference type="InterPro" id="IPR009057">
    <property type="entry name" value="Homeodomain-like_sf"/>
</dbReference>
<keyword evidence="4" id="KW-0804">Transcription</keyword>
<evidence type="ECO:0000313" key="7">
    <source>
        <dbReference type="Proteomes" id="UP001620597"/>
    </source>
</evidence>
<dbReference type="InterPro" id="IPR027417">
    <property type="entry name" value="P-loop_NTPase"/>
</dbReference>
<keyword evidence="2" id="KW-0067">ATP-binding</keyword>
<dbReference type="Pfam" id="PF00158">
    <property type="entry name" value="Sigma54_activat"/>
    <property type="match status" value="1"/>
</dbReference>
<dbReference type="InterPro" id="IPR003593">
    <property type="entry name" value="AAA+_ATPase"/>
</dbReference>
<dbReference type="Pfam" id="PF06505">
    <property type="entry name" value="XylR_N"/>
    <property type="match status" value="1"/>
</dbReference>
<dbReference type="PRINTS" id="PR01590">
    <property type="entry name" value="HTHFIS"/>
</dbReference>
<keyword evidence="3" id="KW-0805">Transcription regulation</keyword>
<evidence type="ECO:0000256" key="4">
    <source>
        <dbReference type="ARBA" id="ARBA00023163"/>
    </source>
</evidence>
<dbReference type="SUPFAM" id="SSF111126">
    <property type="entry name" value="Ligand-binding domain in the NO signalling and Golgi transport"/>
    <property type="match status" value="1"/>
</dbReference>
<protein>
    <submittedName>
        <fullName evidence="6">Sigma 54-interacting transcriptional regulator</fullName>
    </submittedName>
</protein>
<keyword evidence="1" id="KW-0547">Nucleotide-binding</keyword>
<dbReference type="PROSITE" id="PS00675">
    <property type="entry name" value="SIGMA54_INTERACT_1"/>
    <property type="match status" value="1"/>
</dbReference>
<dbReference type="EMBL" id="JBBKTX010000039">
    <property type="protein sequence ID" value="MFK4754695.1"/>
    <property type="molecule type" value="Genomic_DNA"/>
</dbReference>
<evidence type="ECO:0000259" key="5">
    <source>
        <dbReference type="PROSITE" id="PS50045"/>
    </source>
</evidence>
<dbReference type="PROSITE" id="PS00676">
    <property type="entry name" value="SIGMA54_INTERACT_2"/>
    <property type="match status" value="1"/>
</dbReference>
<dbReference type="Gene3D" id="3.40.50.300">
    <property type="entry name" value="P-loop containing nucleotide triphosphate hydrolases"/>
    <property type="match status" value="1"/>
</dbReference>
<name>A0ABW8NNX8_9GAMM</name>
<dbReference type="Pfam" id="PF02954">
    <property type="entry name" value="HTH_8"/>
    <property type="match status" value="1"/>
</dbReference>
<dbReference type="InterPro" id="IPR025662">
    <property type="entry name" value="Sigma_54_int_dom_ATP-bd_1"/>
</dbReference>
<dbReference type="RefSeq" id="WP_416207502.1">
    <property type="nucleotide sequence ID" value="NZ_JBBKTX010000039.1"/>
</dbReference>
<dbReference type="CDD" id="cd00009">
    <property type="entry name" value="AAA"/>
    <property type="match status" value="1"/>
</dbReference>
<evidence type="ECO:0000313" key="6">
    <source>
        <dbReference type="EMBL" id="MFK4754695.1"/>
    </source>
</evidence>
<dbReference type="SMART" id="SM00382">
    <property type="entry name" value="AAA"/>
    <property type="match status" value="1"/>
</dbReference>
<dbReference type="SMART" id="SM00989">
    <property type="entry name" value="V4R"/>
    <property type="match status" value="1"/>
</dbReference>
<accession>A0ABW8NNX8</accession>
<comment type="caution">
    <text evidence="6">The sequence shown here is derived from an EMBL/GenBank/DDBJ whole genome shotgun (WGS) entry which is preliminary data.</text>
</comment>
<dbReference type="Pfam" id="PF25601">
    <property type="entry name" value="AAA_lid_14"/>
    <property type="match status" value="1"/>
</dbReference>
<sequence length="590" mass="65393">MTKKSDVEFVEPRTSGNSSAFAEMKKRLHFNPAEAMIWLDDRRMVLMQVEALGLLRQELIESIGREAARGLLTRFGYSSGCRDAEVAVKINQQASPVDLLISGGDFHALQGVVAVELVHQEIDIEKGTCNIEFLWKNCFEDQVHTHYYGISSEVACWIETGYASGFLSTCMGKRILVKEVECRAQGKDVCRCIARPLDEWADIDEARYIYPGITLPEAGISKVLTAVTMPSDVTTAGTEVRAGMLGVSAPFNVLMHKIKRVAATNATVLLQGESGVGKSVFARELVRLSKRAGQPFLEMNCAAIPDQLIESELFGVVKGAYTGANNSRPGRFDMADGGTLFLDEVGTLSLIAQGKLLRVIQDGEFEPLGSVETHKVNVRIIAATNEDLKARVREGSFREDLFYRLNVFPILVPPLRNRRDDIPLLLEFFMKKFSDLYEKHPSGITARALQTILNYSWPGNIREFENVIERGIILCDTDQPLAFSHLFTIDTFAADDTIMAPDEFGLLSEINLQDKSGDAASQEEKAMEEMMLSNWSDSVVQRSRVTLEDVEDALIRSAIKACDGNLTQAAIKLGLTRSQIAYKAKKKKMG</sequence>
<dbReference type="SUPFAM" id="SSF52540">
    <property type="entry name" value="P-loop containing nucleoside triphosphate hydrolases"/>
    <property type="match status" value="1"/>
</dbReference>
<dbReference type="Proteomes" id="UP001620597">
    <property type="component" value="Unassembled WGS sequence"/>
</dbReference>
<dbReference type="Gene3D" id="1.10.10.60">
    <property type="entry name" value="Homeodomain-like"/>
    <property type="match status" value="1"/>
</dbReference>
<evidence type="ECO:0000256" key="1">
    <source>
        <dbReference type="ARBA" id="ARBA00022741"/>
    </source>
</evidence>
<feature type="domain" description="Sigma-54 factor interaction" evidence="5">
    <location>
        <begin position="244"/>
        <end position="473"/>
    </location>
</feature>
<dbReference type="InterPro" id="IPR058031">
    <property type="entry name" value="AAA_lid_NorR"/>
</dbReference>
<proteinExistence type="predicted"/>
<dbReference type="InterPro" id="IPR010523">
    <property type="entry name" value="XylR_N"/>
</dbReference>
<dbReference type="InterPro" id="IPR024096">
    <property type="entry name" value="NO_sig/Golgi_transp_ligand-bd"/>
</dbReference>
<organism evidence="6 7">
    <name type="scientific">Oceanobacter antarcticus</name>
    <dbReference type="NCBI Taxonomy" id="3133425"/>
    <lineage>
        <taxon>Bacteria</taxon>
        <taxon>Pseudomonadati</taxon>
        <taxon>Pseudomonadota</taxon>
        <taxon>Gammaproteobacteria</taxon>
        <taxon>Oceanospirillales</taxon>
        <taxon>Oceanospirillaceae</taxon>
        <taxon>Oceanobacter</taxon>
    </lineage>
</organism>
<dbReference type="InterPro" id="IPR004096">
    <property type="entry name" value="V4R"/>
</dbReference>
<evidence type="ECO:0000256" key="2">
    <source>
        <dbReference type="ARBA" id="ARBA00022840"/>
    </source>
</evidence>
<reference evidence="6 7" key="1">
    <citation type="submission" date="2024-03" db="EMBL/GenBank/DDBJ databases">
        <title>High-quality draft genome sequence of Oceanobacter sp. wDCs-4.</title>
        <authorList>
            <person name="Dong C."/>
        </authorList>
    </citation>
    <scope>NUCLEOTIDE SEQUENCE [LARGE SCALE GENOMIC DNA]</scope>
    <source>
        <strain evidence="7">wDCs-4</strain>
    </source>
</reference>
<keyword evidence="7" id="KW-1185">Reference proteome</keyword>